<evidence type="ECO:0000256" key="5">
    <source>
        <dbReference type="ARBA" id="ARBA00022679"/>
    </source>
</evidence>
<dbReference type="InterPro" id="IPR016161">
    <property type="entry name" value="Ald_DH/histidinol_DH"/>
</dbReference>
<keyword evidence="6 10" id="KW-0560">Oxidoreductase</keyword>
<comment type="similarity">
    <text evidence="2 10">Belongs to the aldehyde dehydrogenase family.</text>
</comment>
<dbReference type="InterPro" id="IPR029510">
    <property type="entry name" value="Ald_DH_CS_GLU"/>
</dbReference>
<evidence type="ECO:0000256" key="6">
    <source>
        <dbReference type="ARBA" id="ARBA00023002"/>
    </source>
</evidence>
<dbReference type="InterPro" id="IPR020615">
    <property type="entry name" value="Thiolase_acyl_enz_int_AS"/>
</dbReference>
<proteinExistence type="inferred from homology"/>
<dbReference type="NCBIfam" id="NF006551">
    <property type="entry name" value="PRK09050.1"/>
    <property type="match status" value="1"/>
</dbReference>
<comment type="caution">
    <text evidence="15">The sequence shown here is derived from an EMBL/GenBank/DDBJ whole genome shotgun (WGS) entry which is preliminary data.</text>
</comment>
<evidence type="ECO:0000256" key="11">
    <source>
        <dbReference type="SAM" id="MobiDB-lite"/>
    </source>
</evidence>
<dbReference type="EMBL" id="CAUJNA010002223">
    <property type="protein sequence ID" value="CAJ1391147.1"/>
    <property type="molecule type" value="Genomic_DNA"/>
</dbReference>
<evidence type="ECO:0000256" key="8">
    <source>
        <dbReference type="ARBA" id="ARBA00048527"/>
    </source>
</evidence>
<comment type="similarity">
    <text evidence="3">Belongs to the thiolase-like superfamily. Thiolase family.</text>
</comment>
<dbReference type="PANTHER" id="PTHR11699">
    <property type="entry name" value="ALDEHYDE DEHYDROGENASE-RELATED"/>
    <property type="match status" value="1"/>
</dbReference>
<reference evidence="15" key="1">
    <citation type="submission" date="2023-08" db="EMBL/GenBank/DDBJ databases">
        <authorList>
            <person name="Chen Y."/>
            <person name="Shah S."/>
            <person name="Dougan E. K."/>
            <person name="Thang M."/>
            <person name="Chan C."/>
        </authorList>
    </citation>
    <scope>NUCLEOTIDE SEQUENCE</scope>
</reference>
<feature type="active site" evidence="9">
    <location>
        <position position="709"/>
    </location>
</feature>
<dbReference type="Pfam" id="PF00171">
    <property type="entry name" value="Aldedh"/>
    <property type="match status" value="1"/>
</dbReference>
<evidence type="ECO:0000256" key="7">
    <source>
        <dbReference type="ARBA" id="ARBA00023315"/>
    </source>
</evidence>
<evidence type="ECO:0000256" key="3">
    <source>
        <dbReference type="ARBA" id="ARBA00010982"/>
    </source>
</evidence>
<organism evidence="15 16">
    <name type="scientific">Effrenium voratum</name>
    <dbReference type="NCBI Taxonomy" id="2562239"/>
    <lineage>
        <taxon>Eukaryota</taxon>
        <taxon>Sar</taxon>
        <taxon>Alveolata</taxon>
        <taxon>Dinophyceae</taxon>
        <taxon>Suessiales</taxon>
        <taxon>Symbiodiniaceae</taxon>
        <taxon>Effrenium</taxon>
    </lineage>
</organism>
<keyword evidence="5" id="KW-0808">Transferase</keyword>
<feature type="compositionally biased region" description="Low complexity" evidence="11">
    <location>
        <begin position="11"/>
        <end position="20"/>
    </location>
</feature>
<dbReference type="InterPro" id="IPR016039">
    <property type="entry name" value="Thiolase-like"/>
</dbReference>
<evidence type="ECO:0000256" key="9">
    <source>
        <dbReference type="PROSITE-ProRule" id="PRU10007"/>
    </source>
</evidence>
<dbReference type="Gene3D" id="3.40.309.10">
    <property type="entry name" value="Aldehyde Dehydrogenase, Chain A, domain 2"/>
    <property type="match status" value="1"/>
</dbReference>
<dbReference type="FunFam" id="3.40.605.10:FF:000007">
    <property type="entry name" value="NAD/NADP-dependent betaine aldehyde dehydrogenase"/>
    <property type="match status" value="1"/>
</dbReference>
<gene>
    <name evidence="15" type="ORF">EVOR1521_LOCUS16411</name>
</gene>
<evidence type="ECO:0000256" key="2">
    <source>
        <dbReference type="ARBA" id="ARBA00009986"/>
    </source>
</evidence>
<feature type="region of interest" description="Disordered" evidence="11">
    <location>
        <begin position="1"/>
        <end position="23"/>
    </location>
</feature>
<evidence type="ECO:0000259" key="12">
    <source>
        <dbReference type="Pfam" id="PF00108"/>
    </source>
</evidence>
<feature type="domain" description="Aldehyde dehydrogenase" evidence="13">
    <location>
        <begin position="473"/>
        <end position="935"/>
    </location>
</feature>
<dbReference type="PROSITE" id="PS00099">
    <property type="entry name" value="THIOLASE_3"/>
    <property type="match status" value="1"/>
</dbReference>
<dbReference type="AlphaFoldDB" id="A0AA36INN6"/>
<dbReference type="SUPFAM" id="SSF53720">
    <property type="entry name" value="ALDH-like"/>
    <property type="match status" value="1"/>
</dbReference>
<dbReference type="InterPro" id="IPR002155">
    <property type="entry name" value="Thiolase"/>
</dbReference>
<protein>
    <recommendedName>
        <fullName evidence="4">3-oxoadipyl-CoA thiolase</fullName>
        <ecNumber evidence="4">2.3.1.174</ecNumber>
    </recommendedName>
</protein>
<keyword evidence="16" id="KW-1185">Reference proteome</keyword>
<dbReference type="GO" id="GO:0033812">
    <property type="term" value="F:3-oxoadipyl-CoA thiolase activity"/>
    <property type="evidence" value="ECO:0007669"/>
    <property type="project" value="UniProtKB-EC"/>
</dbReference>
<evidence type="ECO:0000259" key="14">
    <source>
        <dbReference type="Pfam" id="PF02803"/>
    </source>
</evidence>
<dbReference type="GO" id="GO:0019619">
    <property type="term" value="P:3,4-dihydroxybenzoate catabolic process"/>
    <property type="evidence" value="ECO:0007669"/>
    <property type="project" value="InterPro"/>
</dbReference>
<sequence>MGHETVRRGKSQAAAAADGTARGRRKNMGTITDAFICGYVRTPIGRYGGALSSVRADDLGAVPIRVLMARHDAVDWGAIDDVVYGCANQAGEDNRNVARMSALLAGLPETVPGTTMNRLCGSGMDAVIAAARAIRAGEGELYVAGGVESMSRAPFVMPKADAAFSRSNAVHDTTIGWRFVNPVMKAQYGIDSMPETAENVAEDFGISRADQDAFALRSQERAARAIKSGRFAKETTPVTIPQRKGDPVVVDTDEHPRTTTLEKLGALKAPFREGGSVTAGNASGVNDGAAALIIASEKAAERNGLTPVARILGGATAGVPPRIMGIGPAPATRKLCARLGMTPADFDVIELNEAFAAQGLAVLRELGLADDADHVNPNGGAIALGHPLGMSGARITGTAALELVERGASRALATMCIGVGQGIAVALERDRARNVGFCPAGGIGIGHCGPNIGEQAVTGQIDAYWRNYIDGKWADGGAGRITVDDPATGEPLAEQALADEADVDRAVAAARRVHESGVLTAMRPVERGRMVQAMGRFLLDHLDEIAPVLTREAGKPLWEARIEVEGAARYFEYYGNQAETVEGRSIPLGAGYLDFTLHEPYGVSAQIIPWNYPLEMTARSLSAALATGNACVVKTPELDPLTNAWLARAAEWAGFPPGAVNILCGLGSQAGAALCAHPGIDQIVFTGSVPTGIAIATAAARNIVPCILELGGKSAAIVHDDADLDAFMNDVRWGIWFNAGQVCSAMSRVIVHEKRHDELIDRVTALAASLSVGPGIERGEFGANMGAMISERQRDRAVSMVSGAEREGATTAAGGRKLNRPGWFMEPTVMTGVTPDMTIAREEVFGPVLSVMPFSGHDEAIAIANGTDYGLVAGVFTRDLDRATRAASRLRAGQVFVNEWYAGGVETPFGGYGKSGYGREKGREALWNYVQTKNVAIKTA</sequence>
<dbReference type="SUPFAM" id="SSF53901">
    <property type="entry name" value="Thiolase-like"/>
    <property type="match status" value="2"/>
</dbReference>
<dbReference type="CDD" id="cd00751">
    <property type="entry name" value="thiolase"/>
    <property type="match status" value="1"/>
</dbReference>
<dbReference type="PROSITE" id="PS00737">
    <property type="entry name" value="THIOLASE_2"/>
    <property type="match status" value="1"/>
</dbReference>
<dbReference type="InterPro" id="IPR012793">
    <property type="entry name" value="PcaF"/>
</dbReference>
<dbReference type="Proteomes" id="UP001178507">
    <property type="component" value="Unassembled WGS sequence"/>
</dbReference>
<dbReference type="NCBIfam" id="TIGR02430">
    <property type="entry name" value="pcaF"/>
    <property type="match status" value="1"/>
</dbReference>
<evidence type="ECO:0000256" key="4">
    <source>
        <dbReference type="ARBA" id="ARBA00012233"/>
    </source>
</evidence>
<dbReference type="FunFam" id="3.40.47.10:FF:000010">
    <property type="entry name" value="Acetyl-CoA acetyltransferase (Thiolase)"/>
    <property type="match status" value="1"/>
</dbReference>
<dbReference type="Gene3D" id="3.40.47.10">
    <property type="match status" value="1"/>
</dbReference>
<dbReference type="InterPro" id="IPR016163">
    <property type="entry name" value="Ald_DH_C"/>
</dbReference>
<dbReference type="PROSITE" id="PS00687">
    <property type="entry name" value="ALDEHYDE_DEHYDR_GLU"/>
    <property type="match status" value="1"/>
</dbReference>
<dbReference type="PROSITE" id="PS00098">
    <property type="entry name" value="THIOLASE_1"/>
    <property type="match status" value="1"/>
</dbReference>
<dbReference type="FunFam" id="3.40.309.10:FF:000012">
    <property type="entry name" value="Betaine aldehyde dehydrogenase"/>
    <property type="match status" value="1"/>
</dbReference>
<comment type="pathway">
    <text evidence="1">Aromatic compound metabolism.</text>
</comment>
<accession>A0AA36INN6</accession>
<dbReference type="Pfam" id="PF02803">
    <property type="entry name" value="Thiolase_C"/>
    <property type="match status" value="1"/>
</dbReference>
<evidence type="ECO:0000256" key="10">
    <source>
        <dbReference type="RuleBase" id="RU003345"/>
    </source>
</evidence>
<dbReference type="Pfam" id="PF00108">
    <property type="entry name" value="Thiolase_N"/>
    <property type="match status" value="1"/>
</dbReference>
<dbReference type="InterPro" id="IPR016162">
    <property type="entry name" value="Ald_DH_N"/>
</dbReference>
<dbReference type="Gene3D" id="3.40.605.10">
    <property type="entry name" value="Aldehyde Dehydrogenase, Chain A, domain 1"/>
    <property type="match status" value="1"/>
</dbReference>
<dbReference type="InterPro" id="IPR020613">
    <property type="entry name" value="Thiolase_CS"/>
</dbReference>
<keyword evidence="7" id="KW-0012">Acyltransferase</keyword>
<feature type="domain" description="Thiolase C-terminal" evidence="14">
    <location>
        <begin position="306"/>
        <end position="429"/>
    </location>
</feature>
<name>A0AA36INN6_9DINO</name>
<dbReference type="InterPro" id="IPR015590">
    <property type="entry name" value="Aldehyde_DH_dom"/>
</dbReference>
<dbReference type="GO" id="GO:0016620">
    <property type="term" value="F:oxidoreductase activity, acting on the aldehyde or oxo group of donors, NAD or NADP as acceptor"/>
    <property type="evidence" value="ECO:0007669"/>
    <property type="project" value="InterPro"/>
</dbReference>
<dbReference type="EC" id="2.3.1.174" evidence="4"/>
<evidence type="ECO:0000259" key="13">
    <source>
        <dbReference type="Pfam" id="PF00171"/>
    </source>
</evidence>
<evidence type="ECO:0000313" key="15">
    <source>
        <dbReference type="EMBL" id="CAJ1391147.1"/>
    </source>
</evidence>
<dbReference type="InterPro" id="IPR020616">
    <property type="entry name" value="Thiolase_N"/>
</dbReference>
<evidence type="ECO:0000256" key="1">
    <source>
        <dbReference type="ARBA" id="ARBA00005211"/>
    </source>
</evidence>
<comment type="catalytic activity">
    <reaction evidence="8">
        <text>succinyl-CoA + acetyl-CoA = 3-oxoadipyl-CoA + CoA</text>
        <dbReference type="Rhea" id="RHEA:19481"/>
        <dbReference type="ChEBI" id="CHEBI:57287"/>
        <dbReference type="ChEBI" id="CHEBI:57288"/>
        <dbReference type="ChEBI" id="CHEBI:57292"/>
        <dbReference type="ChEBI" id="CHEBI:57348"/>
        <dbReference type="EC" id="2.3.1.174"/>
    </reaction>
</comment>
<feature type="domain" description="Thiolase N-terminal" evidence="12">
    <location>
        <begin position="35"/>
        <end position="297"/>
    </location>
</feature>
<dbReference type="InterPro" id="IPR020610">
    <property type="entry name" value="Thiolase_AS"/>
</dbReference>
<evidence type="ECO:0000313" key="16">
    <source>
        <dbReference type="Proteomes" id="UP001178507"/>
    </source>
</evidence>
<dbReference type="InterPro" id="IPR020617">
    <property type="entry name" value="Thiolase_C"/>
</dbReference>
<dbReference type="NCBIfam" id="TIGR01930">
    <property type="entry name" value="AcCoA-C-Actrans"/>
    <property type="match status" value="1"/>
</dbReference>